<name>A0A7X1TPZ8_9MICC</name>
<dbReference type="GO" id="GO:0019592">
    <property type="term" value="P:mannitol catabolic process"/>
    <property type="evidence" value="ECO:0007669"/>
    <property type="project" value="TreeGrafter"/>
</dbReference>
<dbReference type="InterPro" id="IPR000669">
    <property type="entry name" value="Mannitol_DH"/>
</dbReference>
<dbReference type="GO" id="GO:0005829">
    <property type="term" value="C:cytosol"/>
    <property type="evidence" value="ECO:0007669"/>
    <property type="project" value="TreeGrafter"/>
</dbReference>
<accession>A0A7X1TPZ8</accession>
<sequence>GADLPARAVFANTAVDRIVPNQAEGQGLDVTVETFFEWVIDRTPFAGRAPEIPGATYVDDLAPYIEHGFRPAVACHARHARGRDRGCRRQHGPCQGARRRRTHPYRG</sequence>
<organism evidence="4 5">
    <name type="scientific">Arthrobacter bussei</name>
    <dbReference type="NCBI Taxonomy" id="2594179"/>
    <lineage>
        <taxon>Bacteria</taxon>
        <taxon>Bacillati</taxon>
        <taxon>Actinomycetota</taxon>
        <taxon>Actinomycetes</taxon>
        <taxon>Micrococcales</taxon>
        <taxon>Micrococcaceae</taxon>
        <taxon>Arthrobacter</taxon>
    </lineage>
</organism>
<protein>
    <recommendedName>
        <fullName evidence="3">Mannitol dehydrogenase N-terminal domain-containing protein</fullName>
    </recommendedName>
</protein>
<dbReference type="PANTHER" id="PTHR30524:SF0">
    <property type="entry name" value="ALTRONATE OXIDOREDUCTASE-RELATED"/>
    <property type="match status" value="1"/>
</dbReference>
<dbReference type="GO" id="GO:0008926">
    <property type="term" value="F:mannitol-1-phosphate 5-dehydrogenase activity"/>
    <property type="evidence" value="ECO:0007669"/>
    <property type="project" value="TreeGrafter"/>
</dbReference>
<dbReference type="Gene3D" id="3.40.50.720">
    <property type="entry name" value="NAD(P)-binding Rossmann-like Domain"/>
    <property type="match status" value="1"/>
</dbReference>
<feature type="domain" description="Mannitol dehydrogenase N-terminal" evidence="3">
    <location>
        <begin position="9"/>
        <end position="53"/>
    </location>
</feature>
<dbReference type="InterPro" id="IPR036291">
    <property type="entry name" value="NAD(P)-bd_dom_sf"/>
</dbReference>
<evidence type="ECO:0000259" key="3">
    <source>
        <dbReference type="Pfam" id="PF01232"/>
    </source>
</evidence>
<dbReference type="InterPro" id="IPR013131">
    <property type="entry name" value="Mannitol_DH_N"/>
</dbReference>
<dbReference type="PRINTS" id="PR00084">
    <property type="entry name" value="MTLDHDRGNASE"/>
</dbReference>
<dbReference type="SUPFAM" id="SSF51735">
    <property type="entry name" value="NAD(P)-binding Rossmann-fold domains"/>
    <property type="match status" value="1"/>
</dbReference>
<dbReference type="PANTHER" id="PTHR30524">
    <property type="entry name" value="MANNITOL-1-PHOSPHATE 5-DEHYDROGENASE"/>
    <property type="match status" value="1"/>
</dbReference>
<keyword evidence="1" id="KW-0560">Oxidoreductase</keyword>
<gene>
    <name evidence="4" type="ORF">FNH21_16670</name>
</gene>
<feature type="non-terminal residue" evidence="4">
    <location>
        <position position="107"/>
    </location>
</feature>
<dbReference type="Pfam" id="PF01232">
    <property type="entry name" value="Mannitol_dh"/>
    <property type="match status" value="1"/>
</dbReference>
<dbReference type="EMBL" id="VJXX01000020">
    <property type="protein sequence ID" value="MPY12324.1"/>
    <property type="molecule type" value="Genomic_DNA"/>
</dbReference>
<evidence type="ECO:0000256" key="1">
    <source>
        <dbReference type="ARBA" id="ARBA00023002"/>
    </source>
</evidence>
<evidence type="ECO:0000256" key="2">
    <source>
        <dbReference type="SAM" id="MobiDB-lite"/>
    </source>
</evidence>
<keyword evidence="5" id="KW-1185">Reference proteome</keyword>
<feature type="non-terminal residue" evidence="4">
    <location>
        <position position="1"/>
    </location>
</feature>
<reference evidence="5" key="1">
    <citation type="submission" date="2019-07" db="EMBL/GenBank/DDBJ databases">
        <title>Arthrobacter KR32 sp. nov., isolated from mountain cheese made of cows milk.</title>
        <authorList>
            <person name="Flegler A."/>
        </authorList>
    </citation>
    <scope>NUCLEOTIDE SEQUENCE [LARGE SCALE GENOMIC DNA]</scope>
    <source>
        <strain evidence="5">KR32</strain>
    </source>
</reference>
<feature type="region of interest" description="Disordered" evidence="2">
    <location>
        <begin position="80"/>
        <end position="107"/>
    </location>
</feature>
<dbReference type="Proteomes" id="UP000326464">
    <property type="component" value="Unassembled WGS sequence"/>
</dbReference>
<dbReference type="AlphaFoldDB" id="A0A7X1TPZ8"/>
<evidence type="ECO:0000313" key="5">
    <source>
        <dbReference type="Proteomes" id="UP000326464"/>
    </source>
</evidence>
<proteinExistence type="predicted"/>
<evidence type="ECO:0000313" key="4">
    <source>
        <dbReference type="EMBL" id="MPY12324.1"/>
    </source>
</evidence>
<comment type="caution">
    <text evidence="4">The sequence shown here is derived from an EMBL/GenBank/DDBJ whole genome shotgun (WGS) entry which is preliminary data.</text>
</comment>